<sequence>MGNTQSNAPIESNESDTKIFSETPKDNPIIPVAGGRPIKNPFHDFGSNSPFVGSPLLSHEEYRKTGGFEDMYEYIQSDDLASSYDTLADDGGPSETRPSSSIIAEPPYRNSNKIVYDSSLSGRLTPLTSANKQGTHKLKFIVDDEWKCSSDLSTATDPDGNLINYLEVHEDDYETINREGLDSNGFLPSTPPGDYTDEVPSYILDYAKSLDAEGDASAMSNSDTEDQNEPSERVTKDQPPTLPPHLERVLLNSPVISKDDNSVLPEPNHVVLNHLYACSIRDGVMAVAGTTRYRKKVSYMISHI</sequence>
<accession>A0ACA9KSN9</accession>
<proteinExistence type="predicted"/>
<gene>
    <name evidence="1" type="ORF">ACOLOM_LOCUS2362</name>
</gene>
<dbReference type="EMBL" id="CAJVPT010003021">
    <property type="protein sequence ID" value="CAG8490583.1"/>
    <property type="molecule type" value="Genomic_DNA"/>
</dbReference>
<reference evidence="1" key="1">
    <citation type="submission" date="2021-06" db="EMBL/GenBank/DDBJ databases">
        <authorList>
            <person name="Kallberg Y."/>
            <person name="Tangrot J."/>
            <person name="Rosling A."/>
        </authorList>
    </citation>
    <scope>NUCLEOTIDE SEQUENCE</scope>
    <source>
        <strain evidence="1">CL356</strain>
    </source>
</reference>
<evidence type="ECO:0000313" key="1">
    <source>
        <dbReference type="EMBL" id="CAG8490583.1"/>
    </source>
</evidence>
<name>A0ACA9KSN9_9GLOM</name>
<dbReference type="Proteomes" id="UP000789525">
    <property type="component" value="Unassembled WGS sequence"/>
</dbReference>
<organism evidence="1 2">
    <name type="scientific">Acaulospora colombiana</name>
    <dbReference type="NCBI Taxonomy" id="27376"/>
    <lineage>
        <taxon>Eukaryota</taxon>
        <taxon>Fungi</taxon>
        <taxon>Fungi incertae sedis</taxon>
        <taxon>Mucoromycota</taxon>
        <taxon>Glomeromycotina</taxon>
        <taxon>Glomeromycetes</taxon>
        <taxon>Diversisporales</taxon>
        <taxon>Acaulosporaceae</taxon>
        <taxon>Acaulospora</taxon>
    </lineage>
</organism>
<comment type="caution">
    <text evidence="1">The sequence shown here is derived from an EMBL/GenBank/DDBJ whole genome shotgun (WGS) entry which is preliminary data.</text>
</comment>
<keyword evidence="2" id="KW-1185">Reference proteome</keyword>
<protein>
    <submittedName>
        <fullName evidence="1">5786_t:CDS:1</fullName>
    </submittedName>
</protein>
<evidence type="ECO:0000313" key="2">
    <source>
        <dbReference type="Proteomes" id="UP000789525"/>
    </source>
</evidence>